<feature type="transmembrane region" description="Helical" evidence="7">
    <location>
        <begin position="262"/>
        <end position="288"/>
    </location>
</feature>
<dbReference type="EMBL" id="CP046244">
    <property type="protein sequence ID" value="QGP93107.1"/>
    <property type="molecule type" value="Genomic_DNA"/>
</dbReference>
<dbReference type="RefSeq" id="WP_156274295.1">
    <property type="nucleotide sequence ID" value="NZ_CP046244.1"/>
</dbReference>
<comment type="similarity">
    <text evidence="2">Belongs to the NrfD family.</text>
</comment>
<evidence type="ECO:0000256" key="1">
    <source>
        <dbReference type="ARBA" id="ARBA00004651"/>
    </source>
</evidence>
<dbReference type="PANTHER" id="PTHR34856">
    <property type="entry name" value="PROTEIN NRFD"/>
    <property type="match status" value="1"/>
</dbReference>
<feature type="transmembrane region" description="Helical" evidence="7">
    <location>
        <begin position="222"/>
        <end position="242"/>
    </location>
</feature>
<feature type="transmembrane region" description="Helical" evidence="7">
    <location>
        <begin position="365"/>
        <end position="387"/>
    </location>
</feature>
<dbReference type="OrthoDB" id="9768846at2"/>
<feature type="transmembrane region" description="Helical" evidence="7">
    <location>
        <begin position="82"/>
        <end position="99"/>
    </location>
</feature>
<keyword evidence="5 7" id="KW-1133">Transmembrane helix</keyword>
<proteinExistence type="inferred from homology"/>
<dbReference type="Pfam" id="PF03916">
    <property type="entry name" value="NrfD"/>
    <property type="match status" value="1"/>
</dbReference>
<feature type="transmembrane region" description="Helical" evidence="7">
    <location>
        <begin position="7"/>
        <end position="26"/>
    </location>
</feature>
<dbReference type="InterPro" id="IPR052049">
    <property type="entry name" value="Electron_transfer_protein"/>
</dbReference>
<evidence type="ECO:0000256" key="2">
    <source>
        <dbReference type="ARBA" id="ARBA00008929"/>
    </source>
</evidence>
<comment type="subcellular location">
    <subcellularLocation>
        <location evidence="1">Cell membrane</location>
        <topology evidence="1">Multi-pass membrane protein</topology>
    </subcellularLocation>
</comment>
<sequence length="407" mass="45022">MNKQRYYFWLGVLLLLSLGGLLAWIYQVANGLVVTGMRNIVSWGLYISAFMFLVGLSAGGLIVSSSATVFNIRQFKPAAKPAILLSAVCIIMAVMFIFVDLGRPDRFFNLLLTPKFNSPLIWDVVVIAVYLAISLYYLWLTSRPKLEENRYRVISALALPVAILVHSVTAWIFGLQIARPTWHSALLAPLFVVSALDSGLALLLVVLIILDRLGWYKLEKELLATLGGLLAVLIAVDVFFIFSEVLTALYPAEERLMKYINLLLIGSLAPFFWGEIVLAAVPFLILVFRSNRERKSLVGLAASLVVVGVFCKRIWLLFSALMLPLIPYGPGVTLGSYALPPGEFSRYYPRVWSTAGQYVPTWVELLIFTGIFAFGALLYILAARIILAEGPGEQKAPVTGDELKVIA</sequence>
<keyword evidence="6 7" id="KW-0472">Membrane</keyword>
<feature type="transmembrane region" description="Helical" evidence="7">
    <location>
        <begin position="46"/>
        <end position="70"/>
    </location>
</feature>
<evidence type="ECO:0000256" key="3">
    <source>
        <dbReference type="ARBA" id="ARBA00022475"/>
    </source>
</evidence>
<evidence type="ECO:0000256" key="5">
    <source>
        <dbReference type="ARBA" id="ARBA00022989"/>
    </source>
</evidence>
<accession>A0A6I5ZU95</accession>
<evidence type="ECO:0000313" key="9">
    <source>
        <dbReference type="Proteomes" id="UP000425916"/>
    </source>
</evidence>
<dbReference type="AlphaFoldDB" id="A0A6I5ZU95"/>
<evidence type="ECO:0000256" key="6">
    <source>
        <dbReference type="ARBA" id="ARBA00023136"/>
    </source>
</evidence>
<feature type="transmembrane region" description="Helical" evidence="7">
    <location>
        <begin position="300"/>
        <end position="326"/>
    </location>
</feature>
<keyword evidence="9" id="KW-1185">Reference proteome</keyword>
<dbReference type="PANTHER" id="PTHR34856:SF2">
    <property type="entry name" value="PROTEIN NRFD"/>
    <property type="match status" value="1"/>
</dbReference>
<dbReference type="InterPro" id="IPR005614">
    <property type="entry name" value="NrfD-like"/>
</dbReference>
<dbReference type="Proteomes" id="UP000425916">
    <property type="component" value="Chromosome"/>
</dbReference>
<feature type="transmembrane region" description="Helical" evidence="7">
    <location>
        <begin position="119"/>
        <end position="139"/>
    </location>
</feature>
<evidence type="ECO:0000313" key="8">
    <source>
        <dbReference type="EMBL" id="QGP93107.1"/>
    </source>
</evidence>
<dbReference type="Gene3D" id="1.20.1630.10">
    <property type="entry name" value="Formate dehydrogenase/DMSO reductase domain"/>
    <property type="match status" value="1"/>
</dbReference>
<evidence type="ECO:0000256" key="7">
    <source>
        <dbReference type="SAM" id="Phobius"/>
    </source>
</evidence>
<evidence type="ECO:0000256" key="4">
    <source>
        <dbReference type="ARBA" id="ARBA00022692"/>
    </source>
</evidence>
<feature type="transmembrane region" description="Helical" evidence="7">
    <location>
        <begin position="186"/>
        <end position="210"/>
    </location>
</feature>
<reference evidence="8 9" key="1">
    <citation type="submission" date="2019-11" db="EMBL/GenBank/DDBJ databases">
        <title>Genome sequence of Moorella glycerini DSM11254.</title>
        <authorList>
            <person name="Poehlein A."/>
            <person name="Boeer T."/>
            <person name="Daniel R."/>
        </authorList>
    </citation>
    <scope>NUCLEOTIDE SEQUENCE [LARGE SCALE GENOMIC DNA]</scope>
    <source>
        <strain evidence="8 9">DSM 11254</strain>
    </source>
</reference>
<keyword evidence="3" id="KW-1003">Cell membrane</keyword>
<protein>
    <submittedName>
        <fullName evidence="8">Polysulfide reductase, NrfD</fullName>
    </submittedName>
</protein>
<gene>
    <name evidence="8" type="ORF">MGLY_25040</name>
</gene>
<feature type="transmembrane region" description="Helical" evidence="7">
    <location>
        <begin position="151"/>
        <end position="174"/>
    </location>
</feature>
<organism evidence="8 9">
    <name type="scientific">Neomoorella glycerini</name>
    <dbReference type="NCBI Taxonomy" id="55779"/>
    <lineage>
        <taxon>Bacteria</taxon>
        <taxon>Bacillati</taxon>
        <taxon>Bacillota</taxon>
        <taxon>Clostridia</taxon>
        <taxon>Neomoorellales</taxon>
        <taxon>Neomoorellaceae</taxon>
        <taxon>Neomoorella</taxon>
    </lineage>
</organism>
<keyword evidence="4 7" id="KW-0812">Transmembrane</keyword>
<name>A0A6I5ZU95_9FIRM</name>
<dbReference type="GO" id="GO:0005886">
    <property type="term" value="C:plasma membrane"/>
    <property type="evidence" value="ECO:0007669"/>
    <property type="project" value="UniProtKB-SubCell"/>
</dbReference>